<protein>
    <recommendedName>
        <fullName evidence="2">PIN domain-containing protein</fullName>
    </recommendedName>
</protein>
<dbReference type="AlphaFoldDB" id="X0UIC8"/>
<accession>X0UIC8</accession>
<reference evidence="1" key="1">
    <citation type="journal article" date="2014" name="Front. Microbiol.">
        <title>High frequency of phylogenetically diverse reductive dehalogenase-homologous genes in deep subseafloor sedimentary metagenomes.</title>
        <authorList>
            <person name="Kawai M."/>
            <person name="Futagami T."/>
            <person name="Toyoda A."/>
            <person name="Takaki Y."/>
            <person name="Nishi S."/>
            <person name="Hori S."/>
            <person name="Arai W."/>
            <person name="Tsubouchi T."/>
            <person name="Morono Y."/>
            <person name="Uchiyama I."/>
            <person name="Ito T."/>
            <person name="Fujiyama A."/>
            <person name="Inagaki F."/>
            <person name="Takami H."/>
        </authorList>
    </citation>
    <scope>NUCLEOTIDE SEQUENCE</scope>
    <source>
        <strain evidence="1">Expedition CK06-06</strain>
    </source>
</reference>
<name>X0UIC8_9ZZZZ</name>
<sequence>MLDGMLAGRFTFMLSTELLSEYRRVLLRPKIQKLHGLNEDEVDAILIEIVVNGVMRETLKVSRRAPEKGDDHLWALVSIQAGTILVTGDKPLIENPPDSTTVLSPRGFIELLET</sequence>
<dbReference type="EMBL" id="BARS01024222">
    <property type="protein sequence ID" value="GAG05365.1"/>
    <property type="molecule type" value="Genomic_DNA"/>
</dbReference>
<proteinExistence type="predicted"/>
<evidence type="ECO:0008006" key="2">
    <source>
        <dbReference type="Google" id="ProtNLM"/>
    </source>
</evidence>
<evidence type="ECO:0000313" key="1">
    <source>
        <dbReference type="EMBL" id="GAG05365.1"/>
    </source>
</evidence>
<gene>
    <name evidence="1" type="ORF">S01H1_38474</name>
</gene>
<organism evidence="1">
    <name type="scientific">marine sediment metagenome</name>
    <dbReference type="NCBI Taxonomy" id="412755"/>
    <lineage>
        <taxon>unclassified sequences</taxon>
        <taxon>metagenomes</taxon>
        <taxon>ecological metagenomes</taxon>
    </lineage>
</organism>
<comment type="caution">
    <text evidence="1">The sequence shown here is derived from an EMBL/GenBank/DDBJ whole genome shotgun (WGS) entry which is preliminary data.</text>
</comment>